<organism evidence="5 6">
    <name type="scientific">Hymenobacter crusticola</name>
    <dbReference type="NCBI Taxonomy" id="1770526"/>
    <lineage>
        <taxon>Bacteria</taxon>
        <taxon>Pseudomonadati</taxon>
        <taxon>Bacteroidota</taxon>
        <taxon>Cytophagia</taxon>
        <taxon>Cytophagales</taxon>
        <taxon>Hymenobacteraceae</taxon>
        <taxon>Hymenobacter</taxon>
    </lineage>
</organism>
<dbReference type="Pfam" id="PF01212">
    <property type="entry name" value="Beta_elim_lyase"/>
    <property type="match status" value="1"/>
</dbReference>
<dbReference type="InterPro" id="IPR001597">
    <property type="entry name" value="ArAA_b-elim_lyase/Thr_aldolase"/>
</dbReference>
<name>A0A243WGN6_9BACT</name>
<evidence type="ECO:0000256" key="1">
    <source>
        <dbReference type="ARBA" id="ARBA00001933"/>
    </source>
</evidence>
<sequence>MILFTNDYTEGCHPAILEALTRTNLSQQVGYGFDEYSVHAIELLRAQLNNPAADVHFVHGGTIANLLVLNAFLKSYESVIAAQTGHIFVHEAGAIEATGHKIEVAATPDGKLRPEDIAPLLQKSPPYHTVKPRVVYISNSTEIGTTYTKAELTTLSEYCRANGLLLYLDGARLPMALAATPDLTLADIAQLTDAFYLGGTKCGALLGEAIVINNPALQPDFKYHLKQRGALLAKGRVLGVQFATLLQNGLLFELAAHANAMAQKIARVVQELGYEMLTVSETNQIFPILPNTVIDQLKDEFGFYVWKQVDAQQAAIRLITSWATPEEAVDQFIVALRKYSQG</sequence>
<dbReference type="PANTHER" id="PTHR48097">
    <property type="entry name" value="L-THREONINE ALDOLASE-RELATED"/>
    <property type="match status" value="1"/>
</dbReference>
<evidence type="ECO:0000313" key="5">
    <source>
        <dbReference type="EMBL" id="OUJ74677.1"/>
    </source>
</evidence>
<accession>A0A243WGN6</accession>
<gene>
    <name evidence="5" type="ORF">BXP70_07890</name>
</gene>
<dbReference type="InterPro" id="IPR015424">
    <property type="entry name" value="PyrdxlP-dep_Trfase"/>
</dbReference>
<dbReference type="Proteomes" id="UP000194873">
    <property type="component" value="Unassembled WGS sequence"/>
</dbReference>
<evidence type="ECO:0000259" key="4">
    <source>
        <dbReference type="Pfam" id="PF01212"/>
    </source>
</evidence>
<comment type="similarity">
    <text evidence="2">Belongs to the threonine aldolase family.</text>
</comment>
<dbReference type="InterPro" id="IPR015421">
    <property type="entry name" value="PyrdxlP-dep_Trfase_major"/>
</dbReference>
<evidence type="ECO:0000256" key="3">
    <source>
        <dbReference type="ARBA" id="ARBA00022898"/>
    </source>
</evidence>
<protein>
    <submittedName>
        <fullName evidence="5">Threonine aldolase</fullName>
    </submittedName>
</protein>
<dbReference type="RefSeq" id="WP_086593479.1">
    <property type="nucleotide sequence ID" value="NZ_MTSE01000003.1"/>
</dbReference>
<dbReference type="AlphaFoldDB" id="A0A243WGN6"/>
<dbReference type="PANTHER" id="PTHR48097:SF5">
    <property type="entry name" value="LOW SPECIFICITY L-THREONINE ALDOLASE"/>
    <property type="match status" value="1"/>
</dbReference>
<comment type="cofactor">
    <cofactor evidence="1">
        <name>pyridoxal 5'-phosphate</name>
        <dbReference type="ChEBI" id="CHEBI:597326"/>
    </cofactor>
</comment>
<keyword evidence="6" id="KW-1185">Reference proteome</keyword>
<dbReference type="Gene3D" id="3.90.1150.10">
    <property type="entry name" value="Aspartate Aminotransferase, domain 1"/>
    <property type="match status" value="1"/>
</dbReference>
<dbReference type="Gene3D" id="3.40.640.10">
    <property type="entry name" value="Type I PLP-dependent aspartate aminotransferase-like (Major domain)"/>
    <property type="match status" value="1"/>
</dbReference>
<evidence type="ECO:0000256" key="2">
    <source>
        <dbReference type="ARBA" id="ARBA00006966"/>
    </source>
</evidence>
<dbReference type="GO" id="GO:0006520">
    <property type="term" value="P:amino acid metabolic process"/>
    <property type="evidence" value="ECO:0007669"/>
    <property type="project" value="InterPro"/>
</dbReference>
<keyword evidence="3" id="KW-0663">Pyridoxal phosphate</keyword>
<evidence type="ECO:0000313" key="6">
    <source>
        <dbReference type="Proteomes" id="UP000194873"/>
    </source>
</evidence>
<dbReference type="OrthoDB" id="9774495at2"/>
<dbReference type="GO" id="GO:0016829">
    <property type="term" value="F:lyase activity"/>
    <property type="evidence" value="ECO:0007669"/>
    <property type="project" value="InterPro"/>
</dbReference>
<proteinExistence type="inferred from homology"/>
<reference evidence="5 6" key="1">
    <citation type="submission" date="2017-01" db="EMBL/GenBank/DDBJ databases">
        <title>A new Hymenobacter.</title>
        <authorList>
            <person name="Liang Y."/>
            <person name="Feng F."/>
        </authorList>
    </citation>
    <scope>NUCLEOTIDE SEQUENCE [LARGE SCALE GENOMIC DNA]</scope>
    <source>
        <strain evidence="5">MIMBbqt21</strain>
    </source>
</reference>
<dbReference type="InterPro" id="IPR015422">
    <property type="entry name" value="PyrdxlP-dep_Trfase_small"/>
</dbReference>
<feature type="domain" description="Aromatic amino acid beta-eliminating lyase/threonine aldolase" evidence="4">
    <location>
        <begin position="14"/>
        <end position="286"/>
    </location>
</feature>
<dbReference type="EMBL" id="MTSE01000003">
    <property type="protein sequence ID" value="OUJ74677.1"/>
    <property type="molecule type" value="Genomic_DNA"/>
</dbReference>
<comment type="caution">
    <text evidence="5">The sequence shown here is derived from an EMBL/GenBank/DDBJ whole genome shotgun (WGS) entry which is preliminary data.</text>
</comment>
<dbReference type="SUPFAM" id="SSF53383">
    <property type="entry name" value="PLP-dependent transferases"/>
    <property type="match status" value="1"/>
</dbReference>